<name>A0A1Y3NZN1_9PSED</name>
<gene>
    <name evidence="1" type="ORF">AUC60_15170</name>
</gene>
<organism evidence="1 2">
    <name type="scientific">Pseudomonas caspiana</name>
    <dbReference type="NCBI Taxonomy" id="1451454"/>
    <lineage>
        <taxon>Bacteria</taxon>
        <taxon>Pseudomonadati</taxon>
        <taxon>Pseudomonadota</taxon>
        <taxon>Gammaproteobacteria</taxon>
        <taxon>Pseudomonadales</taxon>
        <taxon>Pseudomonadaceae</taxon>
        <taxon>Pseudomonas</taxon>
    </lineage>
</organism>
<comment type="caution">
    <text evidence="1">The sequence shown here is derived from an EMBL/GenBank/DDBJ whole genome shotgun (WGS) entry which is preliminary data.</text>
</comment>
<evidence type="ECO:0008006" key="3">
    <source>
        <dbReference type="Google" id="ProtNLM"/>
    </source>
</evidence>
<sequence length="231" mass="25260">MAEPKSNTSETKQLKQAAVALTNHACTLSMQHIQDGMLRLQFNREVAYYAQGIVRDVEGGRKSVAQGVEALWGEHADLREKSWFYFKNGLGMAAGALQITGGVGICYGSLGLACIPGAGIALHGANNVYENANNLVNKRSDTEGFLRQAYQKAFRSKSGGNIAYGLMDIWGSGYGAYRLAISKNSWKLFRNIDSDYIRAYKETAPWILTTDGLSTGITTYGVANELLRDEK</sequence>
<reference evidence="1 2" key="1">
    <citation type="journal article" date="2017" name="Syst. Appl. Microbiol.">
        <title>Pseudomonas caspiana sp. nov., a citrus pathogen in the Pseudomonas syringae phylogenetic group.</title>
        <authorList>
            <person name="Busquets A."/>
            <person name="Gomila M."/>
            <person name="Beiki F."/>
            <person name="Mulet M."/>
            <person name="Rahimian H."/>
            <person name="Garcia-Valdes E."/>
            <person name="Lalucat J."/>
        </authorList>
    </citation>
    <scope>NUCLEOTIDE SEQUENCE [LARGE SCALE GENOMIC DNA]</scope>
    <source>
        <strain evidence="1 2">FBF102</strain>
    </source>
</reference>
<protein>
    <recommendedName>
        <fullName evidence="3">DUF4225 domain-containing protein</fullName>
    </recommendedName>
</protein>
<dbReference type="InterPro" id="IPR025320">
    <property type="entry name" value="DUF4225"/>
</dbReference>
<dbReference type="EMBL" id="LOHF01000012">
    <property type="protein sequence ID" value="OUM73028.1"/>
    <property type="molecule type" value="Genomic_DNA"/>
</dbReference>
<proteinExistence type="predicted"/>
<evidence type="ECO:0000313" key="1">
    <source>
        <dbReference type="EMBL" id="OUM73028.1"/>
    </source>
</evidence>
<dbReference type="RefSeq" id="WP_087269005.1">
    <property type="nucleotide sequence ID" value="NZ_JBJGBV010000013.1"/>
</dbReference>
<dbReference type="Proteomes" id="UP000195440">
    <property type="component" value="Unassembled WGS sequence"/>
</dbReference>
<evidence type="ECO:0000313" key="2">
    <source>
        <dbReference type="Proteomes" id="UP000195440"/>
    </source>
</evidence>
<dbReference type="Pfam" id="PF13988">
    <property type="entry name" value="DUF4225"/>
    <property type="match status" value="1"/>
</dbReference>
<keyword evidence="2" id="KW-1185">Reference proteome</keyword>
<dbReference type="AlphaFoldDB" id="A0A1Y3NZN1"/>
<dbReference type="OrthoDB" id="6534834at2"/>
<accession>A0A1Y3NZN1</accession>